<evidence type="ECO:0008006" key="9">
    <source>
        <dbReference type="Google" id="ProtNLM"/>
    </source>
</evidence>
<dbReference type="Pfam" id="PF01697">
    <property type="entry name" value="Glyco_transf_92"/>
    <property type="match status" value="1"/>
</dbReference>
<dbReference type="PANTHER" id="PTHR21461">
    <property type="entry name" value="GLYCOSYLTRANSFERASE FAMILY 92 PROTEIN"/>
    <property type="match status" value="1"/>
</dbReference>
<evidence type="ECO:0000256" key="1">
    <source>
        <dbReference type="ARBA" id="ARBA00004167"/>
    </source>
</evidence>
<comment type="subcellular location">
    <subcellularLocation>
        <location evidence="1">Membrane</location>
        <topology evidence="1">Single-pass membrane protein</topology>
    </subcellularLocation>
</comment>
<reference evidence="7 8" key="1">
    <citation type="submission" date="2020-08" db="EMBL/GenBank/DDBJ databases">
        <title>Genomic Encyclopedia of Type Strains, Phase IV (KMG-IV): sequencing the most valuable type-strain genomes for metagenomic binning, comparative biology and taxonomic classification.</title>
        <authorList>
            <person name="Goeker M."/>
        </authorList>
    </citation>
    <scope>NUCLEOTIDE SEQUENCE [LARGE SCALE GENOMIC DNA]</scope>
    <source>
        <strain evidence="7 8">DSM 11490</strain>
    </source>
</reference>
<dbReference type="RefSeq" id="WP_182554245.1">
    <property type="nucleotide sequence ID" value="NZ_BPRF01000005.1"/>
</dbReference>
<sequence>MNTQPIDIDAGGGRTKMAKHQFSIIACARWETEHVVEWLTYHSIIGFDHVYLYCNDDDPTELYTACLPFIASGFVTFHHYPYQGQQYYMYMDCLRKYKNDSEWVFFLDVDEFLCLKNINNISEFMKSQDTDILHFNWAFFGPGEFETRPHGSVLLQYTRRQNVLHTGTKVMMRTDIIDIDRFLTIPGTGFWHFVNTEICDGRRTNVLGDDWTHIFDDYAGITVPTVNNISEKVLSIASIYHYGIKSKQDFIRRAQRGLSGQFATQTAWKSWHDTGHADHVIRTLSDAEDLYLRDFWRETVHAGLATDTSPPKPAGCHNVALGKNAAQSSVSEWSIHPSIERDASGANNGKITGLHNFHTNYGLSWWEVDLGSEHEIVEIRIFNRMDHARVRFKDFYIEFFLVDGTCKRIEFKDEYVGGVDCRPFILKLEERAHTIRIGLLENGYLSLDEVEVYAREDKDFHGIEELAVGDTSASAKIADA</sequence>
<evidence type="ECO:0000313" key="8">
    <source>
        <dbReference type="Proteomes" id="UP000543554"/>
    </source>
</evidence>
<evidence type="ECO:0000256" key="4">
    <source>
        <dbReference type="ARBA" id="ARBA00022692"/>
    </source>
</evidence>
<keyword evidence="3" id="KW-0808">Transferase</keyword>
<dbReference type="GO" id="GO:0016757">
    <property type="term" value="F:glycosyltransferase activity"/>
    <property type="evidence" value="ECO:0007669"/>
    <property type="project" value="UniProtKB-KW"/>
</dbReference>
<dbReference type="GO" id="GO:0005737">
    <property type="term" value="C:cytoplasm"/>
    <property type="evidence" value="ECO:0007669"/>
    <property type="project" value="TreeGrafter"/>
</dbReference>
<keyword evidence="4" id="KW-0812">Transmembrane</keyword>
<accession>A0AA40RZZ3</accession>
<dbReference type="SUPFAM" id="SSF49785">
    <property type="entry name" value="Galactose-binding domain-like"/>
    <property type="match status" value="1"/>
</dbReference>
<evidence type="ECO:0000256" key="2">
    <source>
        <dbReference type="ARBA" id="ARBA00022676"/>
    </source>
</evidence>
<dbReference type="InterPro" id="IPR008166">
    <property type="entry name" value="Glyco_transf_92"/>
</dbReference>
<keyword evidence="5" id="KW-1133">Transmembrane helix</keyword>
<keyword evidence="6" id="KW-0472">Membrane</keyword>
<evidence type="ECO:0000313" key="7">
    <source>
        <dbReference type="EMBL" id="MBA8912056.1"/>
    </source>
</evidence>
<dbReference type="SUPFAM" id="SSF53448">
    <property type="entry name" value="Nucleotide-diphospho-sugar transferases"/>
    <property type="match status" value="1"/>
</dbReference>
<proteinExistence type="predicted"/>
<keyword evidence="2" id="KW-0328">Glycosyltransferase</keyword>
<dbReference type="PANTHER" id="PTHR21461:SF69">
    <property type="entry name" value="GLYCOSYLTRANSFERASE FAMILY 92 PROTEIN"/>
    <property type="match status" value="1"/>
</dbReference>
<dbReference type="GO" id="GO:0016020">
    <property type="term" value="C:membrane"/>
    <property type="evidence" value="ECO:0007669"/>
    <property type="project" value="UniProtKB-SubCell"/>
</dbReference>
<organism evidence="7 8">
    <name type="scientific">Methylorubrum thiocyanatum</name>
    <dbReference type="NCBI Taxonomy" id="47958"/>
    <lineage>
        <taxon>Bacteria</taxon>
        <taxon>Pseudomonadati</taxon>
        <taxon>Pseudomonadota</taxon>
        <taxon>Alphaproteobacteria</taxon>
        <taxon>Hyphomicrobiales</taxon>
        <taxon>Methylobacteriaceae</taxon>
        <taxon>Methylorubrum</taxon>
    </lineage>
</organism>
<evidence type="ECO:0000256" key="3">
    <source>
        <dbReference type="ARBA" id="ARBA00022679"/>
    </source>
</evidence>
<dbReference type="Gene3D" id="2.60.120.260">
    <property type="entry name" value="Galactose-binding domain-like"/>
    <property type="match status" value="1"/>
</dbReference>
<comment type="caution">
    <text evidence="7">The sequence shown here is derived from an EMBL/GenBank/DDBJ whole genome shotgun (WGS) entry which is preliminary data.</text>
</comment>
<evidence type="ECO:0000256" key="5">
    <source>
        <dbReference type="ARBA" id="ARBA00022989"/>
    </source>
</evidence>
<protein>
    <recommendedName>
        <fullName evidence="9">F5/8 type C domain-containing protein</fullName>
    </recommendedName>
</protein>
<dbReference type="InterPro" id="IPR008979">
    <property type="entry name" value="Galactose-bd-like_sf"/>
</dbReference>
<name>A0AA40RZZ3_9HYPH</name>
<evidence type="ECO:0000256" key="6">
    <source>
        <dbReference type="ARBA" id="ARBA00023136"/>
    </source>
</evidence>
<dbReference type="EMBL" id="JACJIB010000002">
    <property type="protein sequence ID" value="MBA8912056.1"/>
    <property type="molecule type" value="Genomic_DNA"/>
</dbReference>
<dbReference type="InterPro" id="IPR029044">
    <property type="entry name" value="Nucleotide-diphossugar_trans"/>
</dbReference>
<gene>
    <name evidence="7" type="ORF">HNR51_001124</name>
</gene>
<keyword evidence="8" id="KW-1185">Reference proteome</keyword>
<dbReference type="AlphaFoldDB" id="A0AA40RZZ3"/>
<dbReference type="Proteomes" id="UP000543554">
    <property type="component" value="Unassembled WGS sequence"/>
</dbReference>